<keyword evidence="3" id="KW-1185">Reference proteome</keyword>
<feature type="transmembrane region" description="Helical" evidence="1">
    <location>
        <begin position="324"/>
        <end position="342"/>
    </location>
</feature>
<feature type="transmembrane region" description="Helical" evidence="1">
    <location>
        <begin position="349"/>
        <end position="374"/>
    </location>
</feature>
<organism evidence="2 3">
    <name type="scientific">Wujia chipingensis</name>
    <dbReference type="NCBI Taxonomy" id="2763670"/>
    <lineage>
        <taxon>Bacteria</taxon>
        <taxon>Bacillati</taxon>
        <taxon>Bacillota</taxon>
        <taxon>Clostridia</taxon>
        <taxon>Lachnospirales</taxon>
        <taxon>Lachnospiraceae</taxon>
        <taxon>Wujia</taxon>
    </lineage>
</organism>
<accession>A0A7G9FLE8</accession>
<keyword evidence="1" id="KW-1133">Transmembrane helix</keyword>
<dbReference type="Proteomes" id="UP000515819">
    <property type="component" value="Chromosome"/>
</dbReference>
<feature type="transmembrane region" description="Helical" evidence="1">
    <location>
        <begin position="263"/>
        <end position="284"/>
    </location>
</feature>
<proteinExistence type="predicted"/>
<evidence type="ECO:0000313" key="3">
    <source>
        <dbReference type="Proteomes" id="UP000515819"/>
    </source>
</evidence>
<feature type="transmembrane region" description="Helical" evidence="1">
    <location>
        <begin position="76"/>
        <end position="96"/>
    </location>
</feature>
<dbReference type="RefSeq" id="WP_249321156.1">
    <property type="nucleotide sequence ID" value="NZ_CP060632.1"/>
</dbReference>
<evidence type="ECO:0000313" key="2">
    <source>
        <dbReference type="EMBL" id="QNL99379.1"/>
    </source>
</evidence>
<sequence>MKKKIFYCTIMYIVTYILIVGISVQDYNIFSTVVRNQTTETVRYTIIPWLWVSRLINWVPVLLACCMVYTMIKNVVVLESFLFAGISICKMLIQLFPQADKTTIIIYLHISSVVIYLILTGKIEQRVSAWRCVRDAFAKKTVRRAVIIFAICGIVCNLAYIFAPKKTFYAYIPEETRTTVVCEDLSSYYPYADLTIEHEYAIIGLAWNHKDFQGCVVKAEKPGTDVIRIKQSGDLKGTVEVEYPVTVDEKLRFHIKPSVSYLYHRYCANVNFCIGMILLLVAVWNSGDTITETKRCVKMACILLTLIIYGMCIGVEAAQIGVKYVALFILFSIYVLLDCFRLRSKKTNGILGAVLICLFLYSSYYVELLLWLWFAWQVFSYKNSQSSRC</sequence>
<feature type="transmembrane region" description="Helical" evidence="1">
    <location>
        <begin position="142"/>
        <end position="163"/>
    </location>
</feature>
<gene>
    <name evidence="2" type="ORF">H9Q76_11780</name>
</gene>
<reference evidence="2 3" key="1">
    <citation type="submission" date="2020-08" db="EMBL/GenBank/DDBJ databases">
        <authorList>
            <person name="Liu C."/>
            <person name="Sun Q."/>
        </authorList>
    </citation>
    <scope>NUCLEOTIDE SEQUENCE [LARGE SCALE GENOMIC DNA]</scope>
    <source>
        <strain evidence="2 3">NSJ-4</strain>
    </source>
</reference>
<feature type="transmembrane region" description="Helical" evidence="1">
    <location>
        <begin position="296"/>
        <end position="318"/>
    </location>
</feature>
<feature type="transmembrane region" description="Helical" evidence="1">
    <location>
        <begin position="44"/>
        <end position="69"/>
    </location>
</feature>
<dbReference type="KEGG" id="wcp:H9Q76_11780"/>
<protein>
    <submittedName>
        <fullName evidence="2">Uncharacterized protein</fullName>
    </submittedName>
</protein>
<dbReference type="EMBL" id="CP060632">
    <property type="protein sequence ID" value="QNL99379.1"/>
    <property type="molecule type" value="Genomic_DNA"/>
</dbReference>
<dbReference type="AlphaFoldDB" id="A0A7G9FLE8"/>
<name>A0A7G9FLE8_9FIRM</name>
<keyword evidence="1" id="KW-0472">Membrane</keyword>
<keyword evidence="1" id="KW-0812">Transmembrane</keyword>
<evidence type="ECO:0000256" key="1">
    <source>
        <dbReference type="SAM" id="Phobius"/>
    </source>
</evidence>
<feature type="transmembrane region" description="Helical" evidence="1">
    <location>
        <begin position="5"/>
        <end position="24"/>
    </location>
</feature>
<feature type="transmembrane region" description="Helical" evidence="1">
    <location>
        <begin position="102"/>
        <end position="121"/>
    </location>
</feature>